<feature type="transmembrane region" description="Helical" evidence="1">
    <location>
        <begin position="368"/>
        <end position="386"/>
    </location>
</feature>
<feature type="transmembrane region" description="Helical" evidence="1">
    <location>
        <begin position="170"/>
        <end position="192"/>
    </location>
</feature>
<evidence type="ECO:0008006" key="4">
    <source>
        <dbReference type="Google" id="ProtNLM"/>
    </source>
</evidence>
<feature type="transmembrane region" description="Helical" evidence="1">
    <location>
        <begin position="32"/>
        <end position="53"/>
    </location>
</feature>
<evidence type="ECO:0000313" key="2">
    <source>
        <dbReference type="EMBL" id="QJF52156.1"/>
    </source>
</evidence>
<name>A0A858SZ69_9RHOB</name>
<feature type="transmembrane region" description="Helical" evidence="1">
    <location>
        <begin position="199"/>
        <end position="223"/>
    </location>
</feature>
<feature type="transmembrane region" description="Helical" evidence="1">
    <location>
        <begin position="258"/>
        <end position="278"/>
    </location>
</feature>
<organism evidence="2 3">
    <name type="scientific">Roseobacter ponti</name>
    <dbReference type="NCBI Taxonomy" id="1891787"/>
    <lineage>
        <taxon>Bacteria</taxon>
        <taxon>Pseudomonadati</taxon>
        <taxon>Pseudomonadota</taxon>
        <taxon>Alphaproteobacteria</taxon>
        <taxon>Rhodobacterales</taxon>
        <taxon>Roseobacteraceae</taxon>
        <taxon>Roseobacter</taxon>
    </lineage>
</organism>
<accession>A0A858SZ69</accession>
<dbReference type="AlphaFoldDB" id="A0A858SZ69"/>
<keyword evidence="1" id="KW-0812">Transmembrane</keyword>
<reference evidence="2 3" key="1">
    <citation type="submission" date="2020-02" db="EMBL/GenBank/DDBJ databases">
        <title>Genome sequence of Roseobacter ponti.</title>
        <authorList>
            <person name="Hollensteiner J."/>
            <person name="Schneider D."/>
            <person name="Poehlein A."/>
            <person name="Daniel R."/>
        </authorList>
    </citation>
    <scope>NUCLEOTIDE SEQUENCE [LARGE SCALE GENOMIC DNA]</scope>
    <source>
        <strain evidence="2 3">DSM 106830</strain>
    </source>
</reference>
<feature type="transmembrane region" description="Helical" evidence="1">
    <location>
        <begin position="320"/>
        <end position="337"/>
    </location>
</feature>
<feature type="transmembrane region" description="Helical" evidence="1">
    <location>
        <begin position="59"/>
        <end position="77"/>
    </location>
</feature>
<sequence>MYTIADTEILLEEGVISQTAARIIEARARSTMVTLAINAVLCTGIVFATFGLIFWLADAMLVAVSGILLAGAGLLTLRQGPALYAMFGNAASLIGAGMLIGGAGFELAGNFESIAGPVMAIAGAVVAVPVAWAMHHNRLTTRFVTGAVTLMALALHLTGVGYLVHESGASGLPVAAFWLYAAAAIAGAGWFTDVRLVSALAIVPFAQALDTGTFYFHAAYVFYSPEPTLSIMQMCALVVLMVLVARRTPERTARHARIHLIMAFIVASLCALVGSLWGDVVGETIWGPGSAMHRSGLSYEDWRDSLAAFRDTALTVHENVFTIVWALSLAGIIFWSAHKNMRGIFNAAVTFAAIHAYTQAFETFYDEPLAYAAGGFAAIPLAWGMWRLNTWFLARQPAET</sequence>
<gene>
    <name evidence="2" type="ORF">G3256_13740</name>
</gene>
<dbReference type="Proteomes" id="UP000503308">
    <property type="component" value="Chromosome"/>
</dbReference>
<protein>
    <recommendedName>
        <fullName evidence="4">DUF2157 domain-containing protein</fullName>
    </recommendedName>
</protein>
<keyword evidence="1" id="KW-1133">Transmembrane helix</keyword>
<dbReference type="KEGG" id="rpon:G3256_13740"/>
<feature type="transmembrane region" description="Helical" evidence="1">
    <location>
        <begin position="114"/>
        <end position="134"/>
    </location>
</feature>
<feature type="transmembrane region" description="Helical" evidence="1">
    <location>
        <begin position="229"/>
        <end position="246"/>
    </location>
</feature>
<evidence type="ECO:0000256" key="1">
    <source>
        <dbReference type="SAM" id="Phobius"/>
    </source>
</evidence>
<dbReference type="EMBL" id="CP048788">
    <property type="protein sequence ID" value="QJF52156.1"/>
    <property type="molecule type" value="Genomic_DNA"/>
</dbReference>
<feature type="transmembrane region" description="Helical" evidence="1">
    <location>
        <begin position="344"/>
        <end position="362"/>
    </location>
</feature>
<proteinExistence type="predicted"/>
<keyword evidence="1" id="KW-0472">Membrane</keyword>
<keyword evidence="3" id="KW-1185">Reference proteome</keyword>
<evidence type="ECO:0000313" key="3">
    <source>
        <dbReference type="Proteomes" id="UP000503308"/>
    </source>
</evidence>
<dbReference type="RefSeq" id="WP_169641375.1">
    <property type="nucleotide sequence ID" value="NZ_CP048788.1"/>
</dbReference>
<feature type="transmembrane region" description="Helical" evidence="1">
    <location>
        <begin position="84"/>
        <end position="108"/>
    </location>
</feature>
<feature type="transmembrane region" description="Helical" evidence="1">
    <location>
        <begin position="143"/>
        <end position="164"/>
    </location>
</feature>